<organism evidence="1">
    <name type="scientific">Dictyoglomus turgidum</name>
    <dbReference type="NCBI Taxonomy" id="513050"/>
    <lineage>
        <taxon>Bacteria</taxon>
        <taxon>Pseudomonadati</taxon>
        <taxon>Dictyoglomota</taxon>
        <taxon>Dictyoglomia</taxon>
        <taxon>Dictyoglomales</taxon>
        <taxon>Dictyoglomaceae</taxon>
        <taxon>Dictyoglomus</taxon>
    </lineage>
</organism>
<proteinExistence type="predicted"/>
<sequence>MTRIIPTINSNVKKELPEWVDIKEVIEVSNKEKQIVDKMVKTSSTEVVTTKLFCTDCNKVISLGNQKLQKQKNLASKANKEFIPTCPDCGTELVSYDKVLKVPSKTSTREILQTKNVDLLRKDANAKGTYNTFLDRRVVYNVSEKLADFAKNKGMTQCIARYKRGEYSKEAGNDLSTLNNLEFELEWKYGKGLKARATAIVGITPEGKIIYPKVFKVSSGVEYPFEETYVKKLEKEPYLFERQPSLKKSDIGEVRPKDPSRFRVGSLNSEETQIFKFSGDYTKLMLSKGQISPEVVQQLKSIDPSSTKKYLDWMVKMYIKNPNLDLEELRNYIEEFFIISNRNISEVKDINRFESYDDFKNYMEEQRNRKFVTVKELENDYDVIADNDKVLIVVPYTHEASRKLGFRYFVNPKRGECSWCTTHGNSGFWNNYRVRLRNTLYYVHIKDPKVLDQLKQLLIEKNLFRSSKGTRGLRYDLSNFAVVVDPRGETQIYDNSDSLLDDQAKNIVIDFVHSLI</sequence>
<dbReference type="AlphaFoldDB" id="A0A7C3WWY8"/>
<comment type="caution">
    <text evidence="1">The sequence shown here is derived from an EMBL/GenBank/DDBJ whole genome shotgun (WGS) entry which is preliminary data.</text>
</comment>
<protein>
    <submittedName>
        <fullName evidence="1">Uncharacterized protein</fullName>
    </submittedName>
</protein>
<name>A0A7C3WWY8_9BACT</name>
<dbReference type="EMBL" id="DTGA01000036">
    <property type="protein sequence ID" value="HGB30554.1"/>
    <property type="molecule type" value="Genomic_DNA"/>
</dbReference>
<evidence type="ECO:0000313" key="1">
    <source>
        <dbReference type="EMBL" id="HGB30554.1"/>
    </source>
</evidence>
<gene>
    <name evidence="1" type="ORF">ENV35_01595</name>
</gene>
<accession>A0A7C3WWY8</accession>
<reference evidence="1" key="1">
    <citation type="journal article" date="2020" name="mSystems">
        <title>Genome- and Community-Level Interaction Insights into Carbon Utilization and Element Cycling Functions of Hydrothermarchaeota in Hydrothermal Sediment.</title>
        <authorList>
            <person name="Zhou Z."/>
            <person name="Liu Y."/>
            <person name="Xu W."/>
            <person name="Pan J."/>
            <person name="Luo Z.H."/>
            <person name="Li M."/>
        </authorList>
    </citation>
    <scope>NUCLEOTIDE SEQUENCE [LARGE SCALE GENOMIC DNA]</scope>
    <source>
        <strain evidence="1">SpSt-751</strain>
    </source>
</reference>